<evidence type="ECO:0000313" key="1">
    <source>
        <dbReference type="EMBL" id="KZS15842.1"/>
    </source>
</evidence>
<dbReference type="AlphaFoldDB" id="A0A162CH89"/>
<name>A0A162CH89_9CRUS</name>
<reference evidence="1 2" key="1">
    <citation type="submission" date="2016-03" db="EMBL/GenBank/DDBJ databases">
        <title>EvidentialGene: Evidence-directed Construction of Genes on Genomes.</title>
        <authorList>
            <person name="Gilbert D.G."/>
            <person name="Choi J.-H."/>
            <person name="Mockaitis K."/>
            <person name="Colbourne J."/>
            <person name="Pfrender M."/>
        </authorList>
    </citation>
    <scope>NUCLEOTIDE SEQUENCE [LARGE SCALE GENOMIC DNA]</scope>
    <source>
        <strain evidence="1 2">Xinb3</strain>
        <tissue evidence="1">Complete organism</tissue>
    </source>
</reference>
<protein>
    <submittedName>
        <fullName evidence="1">Uncharacterized protein</fullName>
    </submittedName>
</protein>
<dbReference type="EMBL" id="LRGB01000835">
    <property type="protein sequence ID" value="KZS15842.1"/>
    <property type="molecule type" value="Genomic_DNA"/>
</dbReference>
<keyword evidence="2" id="KW-1185">Reference proteome</keyword>
<comment type="caution">
    <text evidence="1">The sequence shown here is derived from an EMBL/GenBank/DDBJ whole genome shotgun (WGS) entry which is preliminary data.</text>
</comment>
<sequence length="58" mass="6631">MPEEANKPLVKQSADIPPFASACCQQTKPTNQPKNKTRADMKRLCRTAYSHEQVHYQN</sequence>
<organism evidence="1 2">
    <name type="scientific">Daphnia magna</name>
    <dbReference type="NCBI Taxonomy" id="35525"/>
    <lineage>
        <taxon>Eukaryota</taxon>
        <taxon>Metazoa</taxon>
        <taxon>Ecdysozoa</taxon>
        <taxon>Arthropoda</taxon>
        <taxon>Crustacea</taxon>
        <taxon>Branchiopoda</taxon>
        <taxon>Diplostraca</taxon>
        <taxon>Cladocera</taxon>
        <taxon>Anomopoda</taxon>
        <taxon>Daphniidae</taxon>
        <taxon>Daphnia</taxon>
    </lineage>
</organism>
<dbReference type="Proteomes" id="UP000076858">
    <property type="component" value="Unassembled WGS sequence"/>
</dbReference>
<evidence type="ECO:0000313" key="2">
    <source>
        <dbReference type="Proteomes" id="UP000076858"/>
    </source>
</evidence>
<accession>A0A162CH89</accession>
<proteinExistence type="predicted"/>
<gene>
    <name evidence="1" type="ORF">APZ42_018527</name>
</gene>